<evidence type="ECO:0000256" key="1">
    <source>
        <dbReference type="SAM" id="MobiDB-lite"/>
    </source>
</evidence>
<accession>A0AAP0JP62</accession>
<proteinExistence type="predicted"/>
<name>A0AAP0JP62_9MAGN</name>
<organism evidence="2 3">
    <name type="scientific">Stephania japonica</name>
    <dbReference type="NCBI Taxonomy" id="461633"/>
    <lineage>
        <taxon>Eukaryota</taxon>
        <taxon>Viridiplantae</taxon>
        <taxon>Streptophyta</taxon>
        <taxon>Embryophyta</taxon>
        <taxon>Tracheophyta</taxon>
        <taxon>Spermatophyta</taxon>
        <taxon>Magnoliopsida</taxon>
        <taxon>Ranunculales</taxon>
        <taxon>Menispermaceae</taxon>
        <taxon>Menispermoideae</taxon>
        <taxon>Cissampelideae</taxon>
        <taxon>Stephania</taxon>
    </lineage>
</organism>
<evidence type="ECO:0000313" key="2">
    <source>
        <dbReference type="EMBL" id="KAK9137459.1"/>
    </source>
</evidence>
<dbReference type="Proteomes" id="UP001417504">
    <property type="component" value="Unassembled WGS sequence"/>
</dbReference>
<protein>
    <submittedName>
        <fullName evidence="2">Uncharacterized protein</fullName>
    </submittedName>
</protein>
<dbReference type="EMBL" id="JBBNAE010000003">
    <property type="protein sequence ID" value="KAK9137459.1"/>
    <property type="molecule type" value="Genomic_DNA"/>
</dbReference>
<evidence type="ECO:0000313" key="3">
    <source>
        <dbReference type="Proteomes" id="UP001417504"/>
    </source>
</evidence>
<feature type="region of interest" description="Disordered" evidence="1">
    <location>
        <begin position="1"/>
        <end position="25"/>
    </location>
</feature>
<comment type="caution">
    <text evidence="2">The sequence shown here is derived from an EMBL/GenBank/DDBJ whole genome shotgun (WGS) entry which is preliminary data.</text>
</comment>
<dbReference type="AlphaFoldDB" id="A0AAP0JP62"/>
<reference evidence="2 3" key="1">
    <citation type="submission" date="2024-01" db="EMBL/GenBank/DDBJ databases">
        <title>Genome assemblies of Stephania.</title>
        <authorList>
            <person name="Yang L."/>
        </authorList>
    </citation>
    <scope>NUCLEOTIDE SEQUENCE [LARGE SCALE GENOMIC DNA]</scope>
    <source>
        <strain evidence="2">QJT</strain>
        <tissue evidence="2">Leaf</tissue>
    </source>
</reference>
<sequence>MPATKRTSLDIASCGRTTENHPDRRKKLNMIKIKPSSEVEIDPNISSEIDEASMSNSKITDLGFSPA</sequence>
<gene>
    <name evidence="2" type="ORF">Sjap_008053</name>
</gene>
<keyword evidence="3" id="KW-1185">Reference proteome</keyword>